<gene>
    <name evidence="6" type="primary">glpR</name>
    <name evidence="6" type="ORF">NCTC10815_01483</name>
</gene>
<dbReference type="InterPro" id="IPR036388">
    <property type="entry name" value="WH-like_DNA-bd_sf"/>
</dbReference>
<evidence type="ECO:0000256" key="2">
    <source>
        <dbReference type="ARBA" id="ARBA00023125"/>
    </source>
</evidence>
<dbReference type="GO" id="GO:0003677">
    <property type="term" value="F:DNA binding"/>
    <property type="evidence" value="ECO:0007669"/>
    <property type="project" value="UniProtKB-KW"/>
</dbReference>
<dbReference type="InterPro" id="IPR050313">
    <property type="entry name" value="Carb_Metab_HTH_regulators"/>
</dbReference>
<dbReference type="InterPro" id="IPR018356">
    <property type="entry name" value="Tscrpt_reg_HTH_DeoR_CS"/>
</dbReference>
<dbReference type="PRINTS" id="PR00037">
    <property type="entry name" value="HTHLACR"/>
</dbReference>
<dbReference type="AlphaFoldDB" id="A0A378MF63"/>
<keyword evidence="4" id="KW-0812">Transmembrane</keyword>
<protein>
    <submittedName>
        <fullName evidence="6">Glycerol-3-phosphate regulon repressor</fullName>
    </submittedName>
</protein>
<evidence type="ECO:0000256" key="3">
    <source>
        <dbReference type="ARBA" id="ARBA00023163"/>
    </source>
</evidence>
<evidence type="ECO:0000256" key="4">
    <source>
        <dbReference type="SAM" id="Phobius"/>
    </source>
</evidence>
<dbReference type="EMBL" id="UGPG01000001">
    <property type="protein sequence ID" value="STY44163.1"/>
    <property type="molecule type" value="Genomic_DNA"/>
</dbReference>
<dbReference type="Gene3D" id="1.10.10.10">
    <property type="entry name" value="Winged helix-like DNA-binding domain superfamily/Winged helix DNA-binding domain"/>
    <property type="match status" value="1"/>
</dbReference>
<dbReference type="Proteomes" id="UP000254879">
    <property type="component" value="Unassembled WGS sequence"/>
</dbReference>
<dbReference type="InterPro" id="IPR001034">
    <property type="entry name" value="DeoR_HTH"/>
</dbReference>
<keyword evidence="1" id="KW-0805">Transcription regulation</keyword>
<evidence type="ECO:0000259" key="5">
    <source>
        <dbReference type="PROSITE" id="PS51000"/>
    </source>
</evidence>
<dbReference type="PROSITE" id="PS51000">
    <property type="entry name" value="HTH_DEOR_2"/>
    <property type="match status" value="1"/>
</dbReference>
<evidence type="ECO:0000256" key="1">
    <source>
        <dbReference type="ARBA" id="ARBA00023015"/>
    </source>
</evidence>
<evidence type="ECO:0000313" key="7">
    <source>
        <dbReference type="Proteomes" id="UP000254879"/>
    </source>
</evidence>
<keyword evidence="3" id="KW-0804">Transcription</keyword>
<dbReference type="PANTHER" id="PTHR30363:SF56">
    <property type="entry name" value="TRANSCRIPTIONAL REGULATOR, DEOR FAMILY"/>
    <property type="match status" value="1"/>
</dbReference>
<proteinExistence type="predicted"/>
<dbReference type="Pfam" id="PF08220">
    <property type="entry name" value="HTH_DeoR"/>
    <property type="match status" value="1"/>
</dbReference>
<reference evidence="6 7" key="1">
    <citation type="submission" date="2018-06" db="EMBL/GenBank/DDBJ databases">
        <authorList>
            <consortium name="Pathogen Informatics"/>
            <person name="Doyle S."/>
        </authorList>
    </citation>
    <scope>NUCLEOTIDE SEQUENCE [LARGE SCALE GENOMIC DNA]</scope>
    <source>
        <strain evidence="7">NCTC 10815</strain>
    </source>
</reference>
<name>A0A378MF63_LISGR</name>
<dbReference type="PANTHER" id="PTHR30363">
    <property type="entry name" value="HTH-TYPE TRANSCRIPTIONAL REGULATOR SRLR-RELATED"/>
    <property type="match status" value="1"/>
</dbReference>
<keyword evidence="2" id="KW-0238">DNA-binding</keyword>
<dbReference type="GO" id="GO:0003700">
    <property type="term" value="F:DNA-binding transcription factor activity"/>
    <property type="evidence" value="ECO:0007669"/>
    <property type="project" value="InterPro"/>
</dbReference>
<sequence>MLNAERQQLILTLLKEAGTVKTQELVSRLDTSESTIRRDLDELEEANMLKRVHGGATLLTDFRLEPSMTEKSAINIQSKKRLLVTALILCRKMTVSIWMLVLLLLK</sequence>
<feature type="domain" description="HTH deoR-type" evidence="5">
    <location>
        <begin position="3"/>
        <end position="58"/>
    </location>
</feature>
<keyword evidence="4" id="KW-0472">Membrane</keyword>
<feature type="transmembrane region" description="Helical" evidence="4">
    <location>
        <begin position="82"/>
        <end position="105"/>
    </location>
</feature>
<keyword evidence="4" id="KW-1133">Transmembrane helix</keyword>
<accession>A0A378MF63</accession>
<dbReference type="PROSITE" id="PS00894">
    <property type="entry name" value="HTH_DEOR_1"/>
    <property type="match status" value="1"/>
</dbReference>
<dbReference type="InterPro" id="IPR036390">
    <property type="entry name" value="WH_DNA-bd_sf"/>
</dbReference>
<organism evidence="6 7">
    <name type="scientific">Listeria grayi</name>
    <name type="common">Listeria murrayi</name>
    <dbReference type="NCBI Taxonomy" id="1641"/>
    <lineage>
        <taxon>Bacteria</taxon>
        <taxon>Bacillati</taxon>
        <taxon>Bacillota</taxon>
        <taxon>Bacilli</taxon>
        <taxon>Bacillales</taxon>
        <taxon>Listeriaceae</taxon>
        <taxon>Listeria</taxon>
    </lineage>
</organism>
<dbReference type="SMART" id="SM00420">
    <property type="entry name" value="HTH_DEOR"/>
    <property type="match status" value="1"/>
</dbReference>
<dbReference type="SUPFAM" id="SSF46785">
    <property type="entry name" value="Winged helix' DNA-binding domain"/>
    <property type="match status" value="1"/>
</dbReference>
<evidence type="ECO:0000313" key="6">
    <source>
        <dbReference type="EMBL" id="STY44163.1"/>
    </source>
</evidence>